<comment type="caution">
    <text evidence="3">The sequence shown here is derived from an EMBL/GenBank/DDBJ whole genome shotgun (WGS) entry which is preliminary data.</text>
</comment>
<dbReference type="AlphaFoldDB" id="A0A4R5KZC3"/>
<evidence type="ECO:0000313" key="4">
    <source>
        <dbReference type="Proteomes" id="UP000295636"/>
    </source>
</evidence>
<evidence type="ECO:0000259" key="2">
    <source>
        <dbReference type="Pfam" id="PF02698"/>
    </source>
</evidence>
<dbReference type="InterPro" id="IPR051599">
    <property type="entry name" value="Cell_Envelope_Assoc"/>
</dbReference>
<organism evidence="3 4">
    <name type="scientific">Paenibacillus piri</name>
    <dbReference type="NCBI Taxonomy" id="2547395"/>
    <lineage>
        <taxon>Bacteria</taxon>
        <taxon>Bacillati</taxon>
        <taxon>Bacillota</taxon>
        <taxon>Bacilli</taxon>
        <taxon>Bacillales</taxon>
        <taxon>Paenibacillaceae</taxon>
        <taxon>Paenibacillus</taxon>
    </lineage>
</organism>
<keyword evidence="1" id="KW-1133">Transmembrane helix</keyword>
<dbReference type="GO" id="GO:0043164">
    <property type="term" value="P:Gram-negative-bacterium-type cell wall biogenesis"/>
    <property type="evidence" value="ECO:0007669"/>
    <property type="project" value="TreeGrafter"/>
</dbReference>
<keyword evidence="1" id="KW-0472">Membrane</keyword>
<sequence length="260" mass="28497">MVLKQSGRVAMIYILKYIYSFFIPPGLFITVLIAFNLWLRKRDRHASALLWAVILFIWTFATPLAGNTLAGYLEHRYAPPAAVQGDVIVMLTGGSVNGTPDIGGKGNLNGYTMNRVVAAYKLHKSTNLPILISGGQVFADSGNEGQMAKRNLLAMGVNEASIILDDKSRTTKENAANTTQLLEQRKLHRPVLLTSAFHMARSVENFKRLGIETTPYPTDFLVPQPYSVSVSSLIPASDGLQKSALAAKEYLALLELMVTN</sequence>
<dbReference type="GO" id="GO:0005886">
    <property type="term" value="C:plasma membrane"/>
    <property type="evidence" value="ECO:0007669"/>
    <property type="project" value="TreeGrafter"/>
</dbReference>
<dbReference type="Gene3D" id="3.40.50.620">
    <property type="entry name" value="HUPs"/>
    <property type="match status" value="1"/>
</dbReference>
<feature type="transmembrane region" description="Helical" evidence="1">
    <location>
        <begin position="17"/>
        <end position="39"/>
    </location>
</feature>
<keyword evidence="1" id="KW-0812">Transmembrane</keyword>
<keyword evidence="4" id="KW-1185">Reference proteome</keyword>
<dbReference type="PANTHER" id="PTHR30336">
    <property type="entry name" value="INNER MEMBRANE PROTEIN, PROBABLE PERMEASE"/>
    <property type="match status" value="1"/>
</dbReference>
<accession>A0A4R5KZC3</accession>
<dbReference type="OrthoDB" id="9782395at2"/>
<dbReference type="EMBL" id="SMRT01000001">
    <property type="protein sequence ID" value="TDG00441.1"/>
    <property type="molecule type" value="Genomic_DNA"/>
</dbReference>
<protein>
    <submittedName>
        <fullName evidence="3">YdcF family protein</fullName>
    </submittedName>
</protein>
<dbReference type="Pfam" id="PF02698">
    <property type="entry name" value="DUF218"/>
    <property type="match status" value="1"/>
</dbReference>
<evidence type="ECO:0000256" key="1">
    <source>
        <dbReference type="SAM" id="Phobius"/>
    </source>
</evidence>
<name>A0A4R5KZC3_9BACL</name>
<gene>
    <name evidence="3" type="ORF">E1757_02055</name>
</gene>
<dbReference type="Proteomes" id="UP000295636">
    <property type="component" value="Unassembled WGS sequence"/>
</dbReference>
<dbReference type="PANTHER" id="PTHR30336:SF4">
    <property type="entry name" value="ENVELOPE BIOGENESIS FACTOR ELYC"/>
    <property type="match status" value="1"/>
</dbReference>
<evidence type="ECO:0000313" key="3">
    <source>
        <dbReference type="EMBL" id="TDG00441.1"/>
    </source>
</evidence>
<proteinExistence type="predicted"/>
<dbReference type="InterPro" id="IPR014729">
    <property type="entry name" value="Rossmann-like_a/b/a_fold"/>
</dbReference>
<dbReference type="CDD" id="cd06259">
    <property type="entry name" value="YdcF-like"/>
    <property type="match status" value="1"/>
</dbReference>
<feature type="transmembrane region" description="Helical" evidence="1">
    <location>
        <begin position="46"/>
        <end position="66"/>
    </location>
</feature>
<feature type="domain" description="DUF218" evidence="2">
    <location>
        <begin position="86"/>
        <end position="252"/>
    </location>
</feature>
<dbReference type="GO" id="GO:0000270">
    <property type="term" value="P:peptidoglycan metabolic process"/>
    <property type="evidence" value="ECO:0007669"/>
    <property type="project" value="TreeGrafter"/>
</dbReference>
<dbReference type="InterPro" id="IPR003848">
    <property type="entry name" value="DUF218"/>
</dbReference>
<reference evidence="3 4" key="1">
    <citation type="submission" date="2019-03" db="EMBL/GenBank/DDBJ databases">
        <title>This is whole genome sequence of Paenibacillus sp MS74 strain.</title>
        <authorList>
            <person name="Trinh H.N."/>
        </authorList>
    </citation>
    <scope>NUCLEOTIDE SEQUENCE [LARGE SCALE GENOMIC DNA]</scope>
    <source>
        <strain evidence="3 4">MS74</strain>
    </source>
</reference>